<evidence type="ECO:0000313" key="2">
    <source>
        <dbReference type="EMBL" id="ERF71165.1"/>
    </source>
</evidence>
<dbReference type="Proteomes" id="UP000019373">
    <property type="component" value="Unassembled WGS sequence"/>
</dbReference>
<proteinExistence type="predicted"/>
<keyword evidence="3" id="KW-1185">Reference proteome</keyword>
<dbReference type="AlphaFoldDB" id="U1HLM7"/>
<sequence>MQFKAFLAAAFAATAMAQDSSLASELASITSNLATLSIPLPSNELSIFSVLATAVPPGFVTALSDPAVSASFASELSAGNAPSWYSALPSDVRSYIDGAASAASAATDNASLSSAVESITASISSVAASVTSQLSADASSVGASVSSRLSAASASASATGSSSATSTGGAPAPTGAVVASMAGVIGVLALAIGL</sequence>
<protein>
    <submittedName>
        <fullName evidence="2">Uncharacterized protein</fullName>
    </submittedName>
</protein>
<dbReference type="RefSeq" id="XP_007803181.1">
    <property type="nucleotide sequence ID" value="XM_007804990.1"/>
</dbReference>
<evidence type="ECO:0000256" key="1">
    <source>
        <dbReference type="SAM" id="SignalP"/>
    </source>
</evidence>
<organism evidence="2 3">
    <name type="scientific">Endocarpon pusillum (strain Z07020 / HMAS-L-300199)</name>
    <name type="common">Lichen-forming fungus</name>
    <dbReference type="NCBI Taxonomy" id="1263415"/>
    <lineage>
        <taxon>Eukaryota</taxon>
        <taxon>Fungi</taxon>
        <taxon>Dikarya</taxon>
        <taxon>Ascomycota</taxon>
        <taxon>Pezizomycotina</taxon>
        <taxon>Eurotiomycetes</taxon>
        <taxon>Chaetothyriomycetidae</taxon>
        <taxon>Verrucariales</taxon>
        <taxon>Verrucariaceae</taxon>
        <taxon>Endocarpon</taxon>
    </lineage>
</organism>
<reference evidence="3" key="1">
    <citation type="journal article" date="2014" name="BMC Genomics">
        <title>Genome characteristics reveal the impact of lichenization on lichen-forming fungus Endocarpon pusillum Hedwig (Verrucariales, Ascomycota).</title>
        <authorList>
            <person name="Wang Y.-Y."/>
            <person name="Liu B."/>
            <person name="Zhang X.-Y."/>
            <person name="Zhou Q.-M."/>
            <person name="Zhang T."/>
            <person name="Li H."/>
            <person name="Yu Y.-F."/>
            <person name="Zhang X.-L."/>
            <person name="Hao X.-Y."/>
            <person name="Wang M."/>
            <person name="Wang L."/>
            <person name="Wei J.-C."/>
        </authorList>
    </citation>
    <scope>NUCLEOTIDE SEQUENCE [LARGE SCALE GENOMIC DNA]</scope>
    <source>
        <strain evidence="3">Z07020 / HMAS-L-300199</strain>
    </source>
</reference>
<dbReference type="GeneID" id="19240941"/>
<dbReference type="OrthoDB" id="5419608at2759"/>
<dbReference type="EMBL" id="KE721233">
    <property type="protein sequence ID" value="ERF71165.1"/>
    <property type="molecule type" value="Genomic_DNA"/>
</dbReference>
<dbReference type="OMA" id="GQIPDWY"/>
<keyword evidence="1" id="KW-0732">Signal</keyword>
<feature type="signal peptide" evidence="1">
    <location>
        <begin position="1"/>
        <end position="17"/>
    </location>
</feature>
<accession>U1HLM7</accession>
<name>U1HLM7_ENDPU</name>
<gene>
    <name evidence="2" type="ORF">EPUS_05994</name>
</gene>
<feature type="chain" id="PRO_5004612721" evidence="1">
    <location>
        <begin position="18"/>
        <end position="194"/>
    </location>
</feature>
<evidence type="ECO:0000313" key="3">
    <source>
        <dbReference type="Proteomes" id="UP000019373"/>
    </source>
</evidence>
<dbReference type="eggNOG" id="ENOG502T2RY">
    <property type="taxonomic scope" value="Eukaryota"/>
</dbReference>
<dbReference type="HOGENOM" id="CLU_094265_2_0_1"/>